<feature type="domain" description="HTH lysR-type" evidence="5">
    <location>
        <begin position="1"/>
        <end position="60"/>
    </location>
</feature>
<protein>
    <submittedName>
        <fullName evidence="6">DNA-binding transcriptional LysR family regulator</fullName>
    </submittedName>
</protein>
<dbReference type="Proteomes" id="UP000295525">
    <property type="component" value="Unassembled WGS sequence"/>
</dbReference>
<keyword evidence="3 6" id="KW-0238">DNA-binding</keyword>
<dbReference type="InterPro" id="IPR036388">
    <property type="entry name" value="WH-like_DNA-bd_sf"/>
</dbReference>
<name>A0A4R3LPG4_9BURK</name>
<keyword evidence="2" id="KW-0805">Transcription regulation</keyword>
<dbReference type="InterPro" id="IPR005119">
    <property type="entry name" value="LysR_subst-bd"/>
</dbReference>
<evidence type="ECO:0000256" key="2">
    <source>
        <dbReference type="ARBA" id="ARBA00023015"/>
    </source>
</evidence>
<accession>A0A4R3LPG4</accession>
<dbReference type="RefSeq" id="WP_132585218.1">
    <property type="nucleotide sequence ID" value="NZ_SMAJ01000019.1"/>
</dbReference>
<dbReference type="PROSITE" id="PS50931">
    <property type="entry name" value="HTH_LYSR"/>
    <property type="match status" value="1"/>
</dbReference>
<evidence type="ECO:0000313" key="6">
    <source>
        <dbReference type="EMBL" id="TCT02344.1"/>
    </source>
</evidence>
<sequence>MRYDLIDLKLFIAIADAGNISRGGAACFLAPSSASLRIKQLEESLGAQLFKREARGVVLTRAGQVMLEHSRQCLAELEQMHADLAPYALGIKAHVTLFASSTAIESFLPNDMQAFLHNYPEVRIVMAERLSHETLAAVATGQADIGIVTWDGEHPELEFLPYRQNELVAVVPETDSLTLGESASFADCLERPFVCLQSSSAIYTFIANKAAALGRHIDIRIQVASFASMLSLIRAGVGIGLMPRPVLQLLNCEGVRILPLRDDWAVRPLRICKRRDDQHMSRYAQALLACLDAARLIAFNPMKTVGLLPPAA</sequence>
<reference evidence="6 7" key="1">
    <citation type="submission" date="2019-03" db="EMBL/GenBank/DDBJ databases">
        <title>Genomic Encyclopedia of Type Strains, Phase IV (KMG-IV): sequencing the most valuable type-strain genomes for metagenomic binning, comparative biology and taxonomic classification.</title>
        <authorList>
            <person name="Goeker M."/>
        </authorList>
    </citation>
    <scope>NUCLEOTIDE SEQUENCE [LARGE SCALE GENOMIC DNA]</scope>
    <source>
        <strain evidence="6 7">DSM 24591</strain>
    </source>
</reference>
<keyword evidence="4" id="KW-0804">Transcription</keyword>
<evidence type="ECO:0000256" key="4">
    <source>
        <dbReference type="ARBA" id="ARBA00023163"/>
    </source>
</evidence>
<comment type="caution">
    <text evidence="6">The sequence shown here is derived from an EMBL/GenBank/DDBJ whole genome shotgun (WGS) entry which is preliminary data.</text>
</comment>
<dbReference type="Gene3D" id="3.40.190.290">
    <property type="match status" value="1"/>
</dbReference>
<dbReference type="SUPFAM" id="SSF53850">
    <property type="entry name" value="Periplasmic binding protein-like II"/>
    <property type="match status" value="1"/>
</dbReference>
<dbReference type="OrthoDB" id="9785974at2"/>
<dbReference type="FunFam" id="1.10.10.10:FF:000001">
    <property type="entry name" value="LysR family transcriptional regulator"/>
    <property type="match status" value="1"/>
</dbReference>
<evidence type="ECO:0000256" key="3">
    <source>
        <dbReference type="ARBA" id="ARBA00023125"/>
    </source>
</evidence>
<dbReference type="GO" id="GO:0003677">
    <property type="term" value="F:DNA binding"/>
    <property type="evidence" value="ECO:0007669"/>
    <property type="project" value="UniProtKB-KW"/>
</dbReference>
<organism evidence="6 7">
    <name type="scientific">Paralcaligenes ureilyticus</name>
    <dbReference type="NCBI Taxonomy" id="627131"/>
    <lineage>
        <taxon>Bacteria</taxon>
        <taxon>Pseudomonadati</taxon>
        <taxon>Pseudomonadota</taxon>
        <taxon>Betaproteobacteria</taxon>
        <taxon>Burkholderiales</taxon>
        <taxon>Alcaligenaceae</taxon>
        <taxon>Paralcaligenes</taxon>
    </lineage>
</organism>
<dbReference type="InterPro" id="IPR050950">
    <property type="entry name" value="HTH-type_LysR_regulators"/>
</dbReference>
<dbReference type="PANTHER" id="PTHR30419:SF2">
    <property type="entry name" value="LYSR FAMILY TRANSCRIPTIONAL REGULATOR"/>
    <property type="match status" value="1"/>
</dbReference>
<dbReference type="PANTHER" id="PTHR30419">
    <property type="entry name" value="HTH-TYPE TRANSCRIPTIONAL REGULATOR YBHD"/>
    <property type="match status" value="1"/>
</dbReference>
<keyword evidence="7" id="KW-1185">Reference proteome</keyword>
<dbReference type="SUPFAM" id="SSF46785">
    <property type="entry name" value="Winged helix' DNA-binding domain"/>
    <property type="match status" value="1"/>
</dbReference>
<comment type="similarity">
    <text evidence="1">Belongs to the LysR transcriptional regulatory family.</text>
</comment>
<evidence type="ECO:0000256" key="1">
    <source>
        <dbReference type="ARBA" id="ARBA00009437"/>
    </source>
</evidence>
<dbReference type="GO" id="GO:0005829">
    <property type="term" value="C:cytosol"/>
    <property type="evidence" value="ECO:0007669"/>
    <property type="project" value="TreeGrafter"/>
</dbReference>
<dbReference type="InterPro" id="IPR000847">
    <property type="entry name" value="LysR_HTH_N"/>
</dbReference>
<dbReference type="Gene3D" id="1.10.10.10">
    <property type="entry name" value="Winged helix-like DNA-binding domain superfamily/Winged helix DNA-binding domain"/>
    <property type="match status" value="1"/>
</dbReference>
<evidence type="ECO:0000259" key="5">
    <source>
        <dbReference type="PROSITE" id="PS50931"/>
    </source>
</evidence>
<dbReference type="GO" id="GO:0003700">
    <property type="term" value="F:DNA-binding transcription factor activity"/>
    <property type="evidence" value="ECO:0007669"/>
    <property type="project" value="InterPro"/>
</dbReference>
<proteinExistence type="inferred from homology"/>
<gene>
    <name evidence="6" type="ORF">EDC26_11970</name>
</gene>
<dbReference type="InterPro" id="IPR036390">
    <property type="entry name" value="WH_DNA-bd_sf"/>
</dbReference>
<evidence type="ECO:0000313" key="7">
    <source>
        <dbReference type="Proteomes" id="UP000295525"/>
    </source>
</evidence>
<dbReference type="Pfam" id="PF03466">
    <property type="entry name" value="LysR_substrate"/>
    <property type="match status" value="1"/>
</dbReference>
<dbReference type="Pfam" id="PF00126">
    <property type="entry name" value="HTH_1"/>
    <property type="match status" value="1"/>
</dbReference>
<dbReference type="AlphaFoldDB" id="A0A4R3LPG4"/>
<dbReference type="EMBL" id="SMAJ01000019">
    <property type="protein sequence ID" value="TCT02344.1"/>
    <property type="molecule type" value="Genomic_DNA"/>
</dbReference>